<feature type="compositionally biased region" description="Polar residues" evidence="1">
    <location>
        <begin position="13"/>
        <end position="34"/>
    </location>
</feature>
<proteinExistence type="predicted"/>
<keyword evidence="3" id="KW-1185">Reference proteome</keyword>
<evidence type="ECO:0000313" key="2">
    <source>
        <dbReference type="EMBL" id="KAL1255801.1"/>
    </source>
</evidence>
<evidence type="ECO:0000313" key="3">
    <source>
        <dbReference type="Proteomes" id="UP001558613"/>
    </source>
</evidence>
<reference evidence="2 3" key="1">
    <citation type="submission" date="2023-09" db="EMBL/GenBank/DDBJ databases">
        <authorList>
            <person name="Wang M."/>
        </authorList>
    </citation>
    <scope>NUCLEOTIDE SEQUENCE [LARGE SCALE GENOMIC DNA]</scope>
    <source>
        <strain evidence="2">GT-2023</strain>
        <tissue evidence="2">Liver</tissue>
    </source>
</reference>
<accession>A0ABR3LSB6</accession>
<dbReference type="Proteomes" id="UP001558613">
    <property type="component" value="Unassembled WGS sequence"/>
</dbReference>
<protein>
    <submittedName>
        <fullName evidence="2">Uncharacterized protein</fullName>
    </submittedName>
</protein>
<dbReference type="EMBL" id="JAYMGO010000019">
    <property type="protein sequence ID" value="KAL1255801.1"/>
    <property type="molecule type" value="Genomic_DNA"/>
</dbReference>
<evidence type="ECO:0000256" key="1">
    <source>
        <dbReference type="SAM" id="MobiDB-lite"/>
    </source>
</evidence>
<comment type="caution">
    <text evidence="2">The sequence shown here is derived from an EMBL/GenBank/DDBJ whole genome shotgun (WGS) entry which is preliminary data.</text>
</comment>
<organism evidence="2 3">
    <name type="scientific">Cirrhinus molitorella</name>
    <name type="common">mud carp</name>
    <dbReference type="NCBI Taxonomy" id="172907"/>
    <lineage>
        <taxon>Eukaryota</taxon>
        <taxon>Metazoa</taxon>
        <taxon>Chordata</taxon>
        <taxon>Craniata</taxon>
        <taxon>Vertebrata</taxon>
        <taxon>Euteleostomi</taxon>
        <taxon>Actinopterygii</taxon>
        <taxon>Neopterygii</taxon>
        <taxon>Teleostei</taxon>
        <taxon>Ostariophysi</taxon>
        <taxon>Cypriniformes</taxon>
        <taxon>Cyprinidae</taxon>
        <taxon>Labeoninae</taxon>
        <taxon>Labeonini</taxon>
        <taxon>Cirrhinus</taxon>
    </lineage>
</organism>
<name>A0ABR3LSB6_9TELE</name>
<sequence length="96" mass="10025">MRKKKKKERSDGLSVSQELSVPATRSESLSSIIPTDSAGCEPNALVECEHGCTLQQEGLDTGSVGEECETDEMSLPGGYIGGAQVDCSAGMTAETN</sequence>
<feature type="region of interest" description="Disordered" evidence="1">
    <location>
        <begin position="1"/>
        <end position="35"/>
    </location>
</feature>
<gene>
    <name evidence="2" type="ORF">QQF64_013862</name>
</gene>